<organism evidence="3 4">
    <name type="scientific">Novipirellula caenicola</name>
    <dbReference type="NCBI Taxonomy" id="1536901"/>
    <lineage>
        <taxon>Bacteria</taxon>
        <taxon>Pseudomonadati</taxon>
        <taxon>Planctomycetota</taxon>
        <taxon>Planctomycetia</taxon>
        <taxon>Pirellulales</taxon>
        <taxon>Pirellulaceae</taxon>
        <taxon>Novipirellula</taxon>
    </lineage>
</organism>
<dbReference type="SUPFAM" id="SSF53474">
    <property type="entry name" value="alpha/beta-Hydrolases"/>
    <property type="match status" value="1"/>
</dbReference>
<accession>A0ABP9VYW6</accession>
<evidence type="ECO:0000259" key="2">
    <source>
        <dbReference type="Pfam" id="PF20434"/>
    </source>
</evidence>
<name>A0ABP9VYW6_9BACT</name>
<dbReference type="InterPro" id="IPR050300">
    <property type="entry name" value="GDXG_lipolytic_enzyme"/>
</dbReference>
<sequence>MSPSQFKTLTLGILATVLMTGNLNGQNTAEVTVHRDLVFANVDGTPLKLDLYLPAVQGNAPLVIWIHGGGWRGGSKQKPPIRKVTEHGYALASISYRFTDTAIFPAQIHDCKAAVRWLRANADSFGYNADWIAVAGGSAGGYLALMLGVTDQIAEFNGSLGDHPEQSSSVQAVIDYFGPSDFLLRGKTQPERAYTEKSGSFALLGGLRDGKLTPEIERRASPATYVTADDPPLLVFHGTDDEVVRLDQSEHIVKLYSELGLSAKLVVVESAGHGGVRFFRDPHFATLLKFLDQHRPR</sequence>
<dbReference type="Pfam" id="PF20434">
    <property type="entry name" value="BD-FAE"/>
    <property type="match status" value="1"/>
</dbReference>
<gene>
    <name evidence="3" type="ORF">Rcae01_05812</name>
</gene>
<dbReference type="PANTHER" id="PTHR48081:SF13">
    <property type="entry name" value="ALPHA_BETA HYDROLASE"/>
    <property type="match status" value="1"/>
</dbReference>
<dbReference type="InterPro" id="IPR029058">
    <property type="entry name" value="AB_hydrolase_fold"/>
</dbReference>
<evidence type="ECO:0000313" key="3">
    <source>
        <dbReference type="EMBL" id="GAA5510304.1"/>
    </source>
</evidence>
<dbReference type="Proteomes" id="UP001416858">
    <property type="component" value="Unassembled WGS sequence"/>
</dbReference>
<dbReference type="Gene3D" id="3.40.50.1820">
    <property type="entry name" value="alpha/beta hydrolase"/>
    <property type="match status" value="1"/>
</dbReference>
<dbReference type="InterPro" id="IPR049492">
    <property type="entry name" value="BD-FAE-like_dom"/>
</dbReference>
<comment type="caution">
    <text evidence="3">The sequence shown here is derived from an EMBL/GenBank/DDBJ whole genome shotgun (WGS) entry which is preliminary data.</text>
</comment>
<reference evidence="3 4" key="1">
    <citation type="submission" date="2024-02" db="EMBL/GenBank/DDBJ databases">
        <title>Rhodopirellula caenicola NBRC 110016.</title>
        <authorList>
            <person name="Ichikawa N."/>
            <person name="Katano-Makiyama Y."/>
            <person name="Hidaka K."/>
        </authorList>
    </citation>
    <scope>NUCLEOTIDE SEQUENCE [LARGE SCALE GENOMIC DNA]</scope>
    <source>
        <strain evidence="3 4">NBRC 110016</strain>
    </source>
</reference>
<evidence type="ECO:0000313" key="4">
    <source>
        <dbReference type="Proteomes" id="UP001416858"/>
    </source>
</evidence>
<protein>
    <recommendedName>
        <fullName evidence="2">BD-FAE-like domain-containing protein</fullName>
    </recommendedName>
</protein>
<evidence type="ECO:0000256" key="1">
    <source>
        <dbReference type="ARBA" id="ARBA00022801"/>
    </source>
</evidence>
<dbReference type="PANTHER" id="PTHR48081">
    <property type="entry name" value="AB HYDROLASE SUPERFAMILY PROTEIN C4A8.06C"/>
    <property type="match status" value="1"/>
</dbReference>
<proteinExistence type="predicted"/>
<dbReference type="EMBL" id="BAABRO010000021">
    <property type="protein sequence ID" value="GAA5510304.1"/>
    <property type="molecule type" value="Genomic_DNA"/>
</dbReference>
<keyword evidence="4" id="KW-1185">Reference proteome</keyword>
<keyword evidence="1" id="KW-0378">Hydrolase</keyword>
<feature type="domain" description="BD-FAE-like" evidence="2">
    <location>
        <begin position="49"/>
        <end position="253"/>
    </location>
</feature>